<dbReference type="Proteomes" id="UP000199118">
    <property type="component" value="Unassembled WGS sequence"/>
</dbReference>
<protein>
    <submittedName>
        <fullName evidence="2">Uncharacterized protein</fullName>
    </submittedName>
</protein>
<dbReference type="STRING" id="356660.SAMN05444336_10326"/>
<organism evidence="2 3">
    <name type="scientific">Albimonas donghaensis</name>
    <dbReference type="NCBI Taxonomy" id="356660"/>
    <lineage>
        <taxon>Bacteria</taxon>
        <taxon>Pseudomonadati</taxon>
        <taxon>Pseudomonadota</taxon>
        <taxon>Alphaproteobacteria</taxon>
        <taxon>Rhodobacterales</taxon>
        <taxon>Paracoccaceae</taxon>
        <taxon>Albimonas</taxon>
    </lineage>
</organism>
<evidence type="ECO:0000256" key="1">
    <source>
        <dbReference type="SAM" id="Phobius"/>
    </source>
</evidence>
<evidence type="ECO:0000313" key="2">
    <source>
        <dbReference type="EMBL" id="SDX00738.1"/>
    </source>
</evidence>
<reference evidence="2 3" key="1">
    <citation type="submission" date="2016-10" db="EMBL/GenBank/DDBJ databases">
        <authorList>
            <person name="de Groot N.N."/>
        </authorList>
    </citation>
    <scope>NUCLEOTIDE SEQUENCE [LARGE SCALE GENOMIC DNA]</scope>
    <source>
        <strain evidence="2 3">DSM 17890</strain>
    </source>
</reference>
<keyword evidence="3" id="KW-1185">Reference proteome</keyword>
<dbReference type="RefSeq" id="WP_092681115.1">
    <property type="nucleotide sequence ID" value="NZ_FNMZ01000003.1"/>
</dbReference>
<keyword evidence="1" id="KW-1133">Transmembrane helix</keyword>
<sequence length="107" mass="11681">MWLWLFAVAAPALLAVLAFWGVTVQVMVRRLERAHRDAYLDLAARSPRLPVRMAASRELQKALGRGEPLPGSAAGDADLLRLGGRERKLRLGLVILTPLTALAFVAL</sequence>
<accession>A0A1H2Y7D9</accession>
<feature type="transmembrane region" description="Helical" evidence="1">
    <location>
        <begin position="6"/>
        <end position="28"/>
    </location>
</feature>
<keyword evidence="1" id="KW-0472">Membrane</keyword>
<gene>
    <name evidence="2" type="ORF">SAMN05444336_10326</name>
</gene>
<proteinExistence type="predicted"/>
<keyword evidence="1" id="KW-0812">Transmembrane</keyword>
<dbReference type="AlphaFoldDB" id="A0A1H2Y7D9"/>
<name>A0A1H2Y7D9_9RHOB</name>
<dbReference type="EMBL" id="FNMZ01000003">
    <property type="protein sequence ID" value="SDX00738.1"/>
    <property type="molecule type" value="Genomic_DNA"/>
</dbReference>
<feature type="transmembrane region" description="Helical" evidence="1">
    <location>
        <begin position="89"/>
        <end position="106"/>
    </location>
</feature>
<evidence type="ECO:0000313" key="3">
    <source>
        <dbReference type="Proteomes" id="UP000199118"/>
    </source>
</evidence>